<dbReference type="SUPFAM" id="SSF53474">
    <property type="entry name" value="alpha/beta-Hydrolases"/>
    <property type="match status" value="1"/>
</dbReference>
<proteinExistence type="predicted"/>
<dbReference type="AlphaFoldDB" id="A0A426U7V3"/>
<sequence>MNRSTYTTALTLLDQQAAREAALPLNPCCRSFALTHGRRTARCVVLLHGYTNCPQQFRRFAEAVYQQGHNVYVPRMPHHGMADRLSAALGNFSRAALLTEFAATFDLAHALGERVDLLGLSAGANLAAYAAQYRNDIHQAIIISPVLGSYQIHPWLTAFIALTSSIMPNRFLWWDETLRERGHTLLHTYPRFGSRALGCIAQLGLEVLAAARTKPHRARDVVVVINPSDEAVTVPPIERLIARWRAQAAPLRTYYFPAELKLIHDLIDPEQELQQVD</sequence>
<reference evidence="2 3" key="1">
    <citation type="submission" date="2018-12" db="EMBL/GenBank/DDBJ databases">
        <title>Genome Sequence of Candidatus Viridilinea halotolerans isolated from saline sulfide-rich spring.</title>
        <authorList>
            <person name="Grouzdev D.S."/>
            <person name="Burganskaya E.I."/>
            <person name="Krutkina M.S."/>
            <person name="Sukhacheva M.V."/>
            <person name="Gorlenko V.M."/>
        </authorList>
    </citation>
    <scope>NUCLEOTIDE SEQUENCE [LARGE SCALE GENOMIC DNA]</scope>
    <source>
        <strain evidence="2">Chok-6</strain>
    </source>
</reference>
<keyword evidence="2" id="KW-0378">Hydrolase</keyword>
<accession>A0A426U7V3</accession>
<dbReference type="Gene3D" id="3.40.50.1820">
    <property type="entry name" value="alpha/beta hydrolase"/>
    <property type="match status" value="1"/>
</dbReference>
<feature type="non-terminal residue" evidence="2">
    <location>
        <position position="277"/>
    </location>
</feature>
<name>A0A426U7V3_9CHLR</name>
<evidence type="ECO:0000259" key="1">
    <source>
        <dbReference type="Pfam" id="PF12146"/>
    </source>
</evidence>
<dbReference type="InterPro" id="IPR022742">
    <property type="entry name" value="Hydrolase_4"/>
</dbReference>
<comment type="caution">
    <text evidence="2">The sequence shown here is derived from an EMBL/GenBank/DDBJ whole genome shotgun (WGS) entry which is preliminary data.</text>
</comment>
<protein>
    <submittedName>
        <fullName evidence="2">Alpha/beta fold hydrolase</fullName>
    </submittedName>
</protein>
<feature type="domain" description="Serine aminopeptidase S33" evidence="1">
    <location>
        <begin position="41"/>
        <end position="170"/>
    </location>
</feature>
<dbReference type="Pfam" id="PF12146">
    <property type="entry name" value="Hydrolase_4"/>
    <property type="match status" value="1"/>
</dbReference>
<dbReference type="InterPro" id="IPR029058">
    <property type="entry name" value="AB_hydrolase_fold"/>
</dbReference>
<evidence type="ECO:0000313" key="2">
    <source>
        <dbReference type="EMBL" id="RRR76193.1"/>
    </source>
</evidence>
<gene>
    <name evidence="2" type="ORF">EI684_03455</name>
</gene>
<evidence type="ECO:0000313" key="3">
    <source>
        <dbReference type="Proteomes" id="UP000280307"/>
    </source>
</evidence>
<dbReference type="GO" id="GO:0016787">
    <property type="term" value="F:hydrolase activity"/>
    <property type="evidence" value="ECO:0007669"/>
    <property type="project" value="UniProtKB-KW"/>
</dbReference>
<dbReference type="Proteomes" id="UP000280307">
    <property type="component" value="Unassembled WGS sequence"/>
</dbReference>
<dbReference type="EMBL" id="RSAS01000134">
    <property type="protein sequence ID" value="RRR76193.1"/>
    <property type="molecule type" value="Genomic_DNA"/>
</dbReference>
<organism evidence="2 3">
    <name type="scientific">Candidatus Viridilinea halotolerans</name>
    <dbReference type="NCBI Taxonomy" id="2491704"/>
    <lineage>
        <taxon>Bacteria</taxon>
        <taxon>Bacillati</taxon>
        <taxon>Chloroflexota</taxon>
        <taxon>Chloroflexia</taxon>
        <taxon>Chloroflexales</taxon>
        <taxon>Chloroflexineae</taxon>
        <taxon>Oscillochloridaceae</taxon>
        <taxon>Candidatus Viridilinea</taxon>
    </lineage>
</organism>